<evidence type="ECO:0000256" key="16">
    <source>
        <dbReference type="ARBA" id="ARBA00023209"/>
    </source>
</evidence>
<name>A0A1X7TK25_AMPQE</name>
<comment type="function">
    <text evidence="20">Catalyzes the conversion of phosphatidic acid (PA) to CDP-diacylglycerol (CDP-DAG), an essential intermediate in the synthesis of phosphatidylglycerol, cardiolipin and phosphatidylinositol.</text>
</comment>
<dbReference type="OrthoDB" id="341477at2759"/>
<proteinExistence type="inferred from homology"/>
<evidence type="ECO:0000256" key="5">
    <source>
        <dbReference type="ARBA" id="ARBA00005458"/>
    </source>
</evidence>
<dbReference type="UniPathway" id="UPA00557">
    <property type="reaction ID" value="UER00614"/>
</dbReference>
<comment type="pathway">
    <text evidence="4">Lipid metabolism.</text>
</comment>
<comment type="catalytic activity">
    <reaction evidence="20">
        <text>a 1,2-diacyl-sn-glycero-3-phosphate + CTP + H(+) = a CDP-1,2-diacyl-sn-glycerol + diphosphate</text>
        <dbReference type="Rhea" id="RHEA:16229"/>
        <dbReference type="ChEBI" id="CHEBI:15378"/>
        <dbReference type="ChEBI" id="CHEBI:33019"/>
        <dbReference type="ChEBI" id="CHEBI:37563"/>
        <dbReference type="ChEBI" id="CHEBI:58332"/>
        <dbReference type="ChEBI" id="CHEBI:58608"/>
        <dbReference type="EC" id="2.7.7.41"/>
    </reaction>
</comment>
<sequence>MAFNVRGLVSSLLSRFPPTELVFAYGSAALQQHGRDKGKMLDLVFVVNNSQSWHKENIQTNPSHYSFLRYLGESYIVNVQHRPAGLYYNTLVHIDTHDQLIKYGVMSVGDFCRDLNEWEWLYASGRMQKPVTLLINSKNDTTHHELSRAVQYNLQFALLTSLLLLNKPVVTEWELFLKLISISYMGDFRMTVGEDKNKIINILKPAVPEFKQLYSPFINQYLTLNSDSSYTVNISLKVEDHARQLPSKVYKNMQNGQTLEEAITSIVTVSSRQQALKGILTAGAKKTIVYSGLKLVKMFKSLF</sequence>
<evidence type="ECO:0000256" key="18">
    <source>
        <dbReference type="ARBA" id="ARBA00029893"/>
    </source>
</evidence>
<keyword evidence="15 20" id="KW-0472">Membrane</keyword>
<keyword evidence="14 20" id="KW-0496">Mitochondrion</keyword>
<evidence type="ECO:0000256" key="15">
    <source>
        <dbReference type="ARBA" id="ARBA00023136"/>
    </source>
</evidence>
<dbReference type="GO" id="GO:0016024">
    <property type="term" value="P:CDP-diacylglycerol biosynthetic process"/>
    <property type="evidence" value="ECO:0007669"/>
    <property type="project" value="UniProtKB-UniRule"/>
</dbReference>
<evidence type="ECO:0000256" key="3">
    <source>
        <dbReference type="ARBA" id="ARBA00005119"/>
    </source>
</evidence>
<keyword evidence="22" id="KW-1185">Reference proteome</keyword>
<dbReference type="Pfam" id="PF09139">
    <property type="entry name" value="Tam41_Mmp37"/>
    <property type="match status" value="2"/>
</dbReference>
<dbReference type="AlphaFoldDB" id="A0A1X7TK25"/>
<dbReference type="GO" id="GO:0032049">
    <property type="term" value="P:cardiolipin biosynthetic process"/>
    <property type="evidence" value="ECO:0007669"/>
    <property type="project" value="UniProtKB-UniRule"/>
</dbReference>
<comment type="similarity">
    <text evidence="5 20">Belongs to the TAM41 family.</text>
</comment>
<dbReference type="EnsemblMetazoa" id="XM_003390324.3">
    <property type="protein sequence ID" value="XP_003390372.1"/>
    <property type="gene ID" value="LOC100640431"/>
</dbReference>
<evidence type="ECO:0000313" key="21">
    <source>
        <dbReference type="EnsemblMetazoa" id="Aqu2.1.15177_001"/>
    </source>
</evidence>
<accession>A0A1X7TK25</accession>
<reference evidence="22" key="1">
    <citation type="journal article" date="2010" name="Nature">
        <title>The Amphimedon queenslandica genome and the evolution of animal complexity.</title>
        <authorList>
            <person name="Srivastava M."/>
            <person name="Simakov O."/>
            <person name="Chapman J."/>
            <person name="Fahey B."/>
            <person name="Gauthier M.E."/>
            <person name="Mitros T."/>
            <person name="Richards G.S."/>
            <person name="Conaco C."/>
            <person name="Dacre M."/>
            <person name="Hellsten U."/>
            <person name="Larroux C."/>
            <person name="Putnam N.H."/>
            <person name="Stanke M."/>
            <person name="Adamska M."/>
            <person name="Darling A."/>
            <person name="Degnan S.M."/>
            <person name="Oakley T.H."/>
            <person name="Plachetzki D.C."/>
            <person name="Zhai Y."/>
            <person name="Adamski M."/>
            <person name="Calcino A."/>
            <person name="Cummins S.F."/>
            <person name="Goodstein D.M."/>
            <person name="Harris C."/>
            <person name="Jackson D.J."/>
            <person name="Leys S.P."/>
            <person name="Shu S."/>
            <person name="Woodcroft B.J."/>
            <person name="Vervoort M."/>
            <person name="Kosik K.S."/>
            <person name="Manning G."/>
            <person name="Degnan B.M."/>
            <person name="Rokhsar D.S."/>
        </authorList>
    </citation>
    <scope>NUCLEOTIDE SEQUENCE [LARGE SCALE GENOMIC DNA]</scope>
</reference>
<keyword evidence="17 20" id="KW-1208">Phospholipid metabolism</keyword>
<reference evidence="21" key="2">
    <citation type="submission" date="2017-05" db="UniProtKB">
        <authorList>
            <consortium name="EnsemblMetazoa"/>
        </authorList>
    </citation>
    <scope>IDENTIFICATION</scope>
</reference>
<organism evidence="21">
    <name type="scientific">Amphimedon queenslandica</name>
    <name type="common">Sponge</name>
    <dbReference type="NCBI Taxonomy" id="400682"/>
    <lineage>
        <taxon>Eukaryota</taxon>
        <taxon>Metazoa</taxon>
        <taxon>Porifera</taxon>
        <taxon>Demospongiae</taxon>
        <taxon>Heteroscleromorpha</taxon>
        <taxon>Haplosclerida</taxon>
        <taxon>Niphatidae</taxon>
        <taxon>Amphimedon</taxon>
    </lineage>
</organism>
<evidence type="ECO:0000256" key="19">
    <source>
        <dbReference type="ARBA" id="ARBA00031502"/>
    </source>
</evidence>
<dbReference type="GO" id="GO:0005743">
    <property type="term" value="C:mitochondrial inner membrane"/>
    <property type="evidence" value="ECO:0007669"/>
    <property type="project" value="UniProtKB-SubCell"/>
</dbReference>
<protein>
    <recommendedName>
        <fullName evidence="7 20">Phosphatidate cytidylyltransferase, mitochondrial</fullName>
        <ecNumber evidence="6 20">2.7.7.41</ecNumber>
    </recommendedName>
    <alternativeName>
        <fullName evidence="18 20">CDP-diacylglycerol synthase</fullName>
    </alternativeName>
    <alternativeName>
        <fullName evidence="19 20">Mitochondrial translocator assembly and maintenance protein 41 homolog</fullName>
    </alternativeName>
</protein>
<dbReference type="EnsemblMetazoa" id="Aqu2.1.15177_001">
    <property type="protein sequence ID" value="Aqu2.1.15177_001"/>
    <property type="gene ID" value="Aqu2.1.15177"/>
</dbReference>
<evidence type="ECO:0000256" key="11">
    <source>
        <dbReference type="ARBA" id="ARBA00022792"/>
    </source>
</evidence>
<keyword evidence="12 20" id="KW-0460">Magnesium</keyword>
<gene>
    <name evidence="21" type="primary">100640431</name>
</gene>
<evidence type="ECO:0000256" key="2">
    <source>
        <dbReference type="ARBA" id="ARBA00004443"/>
    </source>
</evidence>
<evidence type="ECO:0000256" key="14">
    <source>
        <dbReference type="ARBA" id="ARBA00023128"/>
    </source>
</evidence>
<evidence type="ECO:0000256" key="4">
    <source>
        <dbReference type="ARBA" id="ARBA00005189"/>
    </source>
</evidence>
<evidence type="ECO:0000256" key="6">
    <source>
        <dbReference type="ARBA" id="ARBA00012487"/>
    </source>
</evidence>
<evidence type="ECO:0000256" key="12">
    <source>
        <dbReference type="ARBA" id="ARBA00022842"/>
    </source>
</evidence>
<dbReference type="PIRSF" id="PIRSF028840">
    <property type="entry name" value="Mmp37"/>
    <property type="match status" value="1"/>
</dbReference>
<dbReference type="InterPro" id="IPR015222">
    <property type="entry name" value="Tam41"/>
</dbReference>
<keyword evidence="10 20" id="KW-0548">Nucleotidyltransferase</keyword>
<dbReference type="STRING" id="400682.A0A1X7TK25"/>
<keyword evidence="9 20" id="KW-0808">Transferase</keyword>
<evidence type="ECO:0000256" key="1">
    <source>
        <dbReference type="ARBA" id="ARBA00001946"/>
    </source>
</evidence>
<dbReference type="OMA" id="HRLTEMT"/>
<dbReference type="eggNOG" id="KOG2986">
    <property type="taxonomic scope" value="Eukaryota"/>
</dbReference>
<comment type="cofactor">
    <cofactor evidence="1 20">
        <name>Mg(2+)</name>
        <dbReference type="ChEBI" id="CHEBI:18420"/>
    </cofactor>
</comment>
<evidence type="ECO:0000256" key="13">
    <source>
        <dbReference type="ARBA" id="ARBA00023098"/>
    </source>
</evidence>
<dbReference type="GO" id="GO:0004605">
    <property type="term" value="F:phosphatidate cytidylyltransferase activity"/>
    <property type="evidence" value="ECO:0007669"/>
    <property type="project" value="UniProtKB-UniRule"/>
</dbReference>
<dbReference type="PANTHER" id="PTHR13619:SF0">
    <property type="entry name" value="PHOSPHATIDATE CYTIDYLYLTRANSFERASE, MITOCHONDRIAL"/>
    <property type="match status" value="1"/>
</dbReference>
<keyword evidence="8 20" id="KW-0444">Lipid biosynthesis</keyword>
<evidence type="ECO:0000256" key="17">
    <source>
        <dbReference type="ARBA" id="ARBA00023264"/>
    </source>
</evidence>
<evidence type="ECO:0000256" key="8">
    <source>
        <dbReference type="ARBA" id="ARBA00022516"/>
    </source>
</evidence>
<evidence type="ECO:0000256" key="10">
    <source>
        <dbReference type="ARBA" id="ARBA00022695"/>
    </source>
</evidence>
<keyword evidence="16 20" id="KW-0594">Phospholipid biosynthesis</keyword>
<evidence type="ECO:0000256" key="7">
    <source>
        <dbReference type="ARBA" id="ARBA00018337"/>
    </source>
</evidence>
<dbReference type="KEGG" id="aqu:100640431"/>
<comment type="subcellular location">
    <subcellularLocation>
        <location evidence="2 20">Mitochondrion inner membrane</location>
        <topology evidence="2 20">Peripheral membrane protein</topology>
        <orientation evidence="2 20">Matrix side</orientation>
    </subcellularLocation>
</comment>
<dbReference type="PANTHER" id="PTHR13619">
    <property type="entry name" value="PHOSPHATIDATE CYTIDYLYLTRANSFERASE, MITOCHONDRIAL"/>
    <property type="match status" value="1"/>
</dbReference>
<dbReference type="EC" id="2.7.7.41" evidence="6 20"/>
<keyword evidence="11 20" id="KW-0999">Mitochondrion inner membrane</keyword>
<evidence type="ECO:0000313" key="22">
    <source>
        <dbReference type="Proteomes" id="UP000007879"/>
    </source>
</evidence>
<keyword evidence="13 20" id="KW-0443">Lipid metabolism</keyword>
<comment type="pathway">
    <text evidence="3 20">Phospholipid metabolism; CDP-diacylglycerol biosynthesis; CDP-diacylglycerol from sn-glycerol 3-phosphate: step 3/3.</text>
</comment>
<evidence type="ECO:0000256" key="20">
    <source>
        <dbReference type="PIRNR" id="PIRNR028840"/>
    </source>
</evidence>
<evidence type="ECO:0000256" key="9">
    <source>
        <dbReference type="ARBA" id="ARBA00022679"/>
    </source>
</evidence>
<dbReference type="Proteomes" id="UP000007879">
    <property type="component" value="Unassembled WGS sequence"/>
</dbReference>
<dbReference type="InParanoid" id="A0A1X7TK25"/>